<name>A0A4R9K8F7_9LEPT</name>
<accession>A0A4R9K8F7</accession>
<dbReference type="OrthoDB" id="344209at2"/>
<dbReference type="Proteomes" id="UP000297693">
    <property type="component" value="Unassembled WGS sequence"/>
</dbReference>
<proteinExistence type="predicted"/>
<evidence type="ECO:0000313" key="2">
    <source>
        <dbReference type="Proteomes" id="UP000297693"/>
    </source>
</evidence>
<dbReference type="AlphaFoldDB" id="A0A4R9K8F7"/>
<protein>
    <submittedName>
        <fullName evidence="1">Uncharacterized protein</fullName>
    </submittedName>
</protein>
<gene>
    <name evidence="1" type="ORF">EHQ58_03830</name>
</gene>
<evidence type="ECO:0000313" key="1">
    <source>
        <dbReference type="EMBL" id="TGL61756.1"/>
    </source>
</evidence>
<comment type="caution">
    <text evidence="1">The sequence shown here is derived from an EMBL/GenBank/DDBJ whole genome shotgun (WGS) entry which is preliminary data.</text>
</comment>
<reference evidence="1" key="1">
    <citation type="journal article" date="2019" name="PLoS Negl. Trop. Dis.">
        <title>Revisiting the worldwide diversity of Leptospira species in the environment.</title>
        <authorList>
            <person name="Vincent A.T."/>
            <person name="Schiettekatte O."/>
            <person name="Bourhy P."/>
            <person name="Veyrier F.J."/>
            <person name="Picardeau M."/>
        </authorList>
    </citation>
    <scope>NUCLEOTIDE SEQUENCE [LARGE SCALE GENOMIC DNA]</scope>
    <source>
        <strain evidence="1">201702476</strain>
    </source>
</reference>
<organism evidence="1 2">
    <name type="scientific">Leptospira ognonensis</name>
    <dbReference type="NCBI Taxonomy" id="2484945"/>
    <lineage>
        <taxon>Bacteria</taxon>
        <taxon>Pseudomonadati</taxon>
        <taxon>Spirochaetota</taxon>
        <taxon>Spirochaetia</taxon>
        <taxon>Leptospirales</taxon>
        <taxon>Leptospiraceae</taxon>
        <taxon>Leptospira</taxon>
    </lineage>
</organism>
<dbReference type="EMBL" id="RQGD01000014">
    <property type="protein sequence ID" value="TGL61756.1"/>
    <property type="molecule type" value="Genomic_DNA"/>
</dbReference>
<dbReference type="RefSeq" id="WP_135622185.1">
    <property type="nucleotide sequence ID" value="NZ_RQGD01000014.1"/>
</dbReference>
<keyword evidence="2" id="KW-1185">Reference proteome</keyword>
<sequence>MFFRYVRSMIHFFLLLFLFQCSTSIRVYRPVANESPYEVIKTFPKLSVVASHPFPDRFALYSPYIYTTKGIPFFGTEYDLKNEYGDFAYLIRKELSIRPEKYQLLIAEGGKIDVKEFVFESVDNCYANDVNLKLKVDVQIGKRNVETFIYSDQIHSYISDCYLTGSILTIIPLVWYVPYAGFRGNREDQLNELGRNAIEAYFQFLEGLNGYVTKTPSTPNKTTVPFLNEPATDPKIKEIMDNL</sequence>